<comment type="caution">
    <text evidence="1">The sequence shown here is derived from an EMBL/GenBank/DDBJ whole genome shotgun (WGS) entry which is preliminary data.</text>
</comment>
<gene>
    <name evidence="1" type="ORF">NBRC3293_0323</name>
</gene>
<evidence type="ECO:0000313" key="1">
    <source>
        <dbReference type="EMBL" id="GEM15827.1"/>
    </source>
</evidence>
<reference evidence="1 2" key="1">
    <citation type="submission" date="2013-04" db="EMBL/GenBank/DDBJ databases">
        <title>Gluconobacter oxydans NBRC 3293 whole genome sequence.</title>
        <authorList>
            <person name="Matsutani M."/>
            <person name="Yakushi T."/>
            <person name="Matsushita K."/>
        </authorList>
    </citation>
    <scope>NUCLEOTIDE SEQUENCE [LARGE SCALE GENOMIC DNA]</scope>
    <source>
        <strain evidence="1 2">NBRC 3293</strain>
    </source>
</reference>
<sequence length="37" mass="4110">MFHERFENSMPALVPESCAGGSEAKHDIGIQKRAFFA</sequence>
<name>A0A829WYV0_GLUOY</name>
<evidence type="ECO:0000313" key="2">
    <source>
        <dbReference type="Proteomes" id="UP000484858"/>
    </source>
</evidence>
<dbReference type="AlphaFoldDB" id="A0A829WYV0"/>
<protein>
    <submittedName>
        <fullName evidence="1">Uncharacterized protein</fullName>
    </submittedName>
</protein>
<dbReference type="EMBL" id="BARJ01000002">
    <property type="protein sequence ID" value="GEM15827.1"/>
    <property type="molecule type" value="Genomic_DNA"/>
</dbReference>
<dbReference type="Proteomes" id="UP000484858">
    <property type="component" value="Unassembled WGS sequence"/>
</dbReference>
<organism evidence="1 2">
    <name type="scientific">Gluconobacter oxydans NBRC 3293</name>
    <dbReference type="NCBI Taxonomy" id="1315969"/>
    <lineage>
        <taxon>Bacteria</taxon>
        <taxon>Pseudomonadati</taxon>
        <taxon>Pseudomonadota</taxon>
        <taxon>Alphaproteobacteria</taxon>
        <taxon>Acetobacterales</taxon>
        <taxon>Acetobacteraceae</taxon>
        <taxon>Gluconobacter</taxon>
    </lineage>
</organism>
<accession>A0A829WYV0</accession>
<proteinExistence type="predicted"/>